<keyword evidence="5" id="KW-1185">Reference proteome</keyword>
<dbReference type="PROSITE" id="PS50297">
    <property type="entry name" value="ANK_REP_REGION"/>
    <property type="match status" value="1"/>
</dbReference>
<reference evidence="4" key="2">
    <citation type="submission" date="2023-06" db="EMBL/GenBank/DDBJ databases">
        <authorList>
            <consortium name="Lawrence Berkeley National Laboratory"/>
            <person name="Haridas S."/>
            <person name="Hensen N."/>
            <person name="Bonometti L."/>
            <person name="Westerberg I."/>
            <person name="Brannstrom I.O."/>
            <person name="Guillou S."/>
            <person name="Cros-Aarteil S."/>
            <person name="Calhoun S."/>
            <person name="Kuo A."/>
            <person name="Mondo S."/>
            <person name="Pangilinan J."/>
            <person name="Riley R."/>
            <person name="Labutti K."/>
            <person name="Andreopoulos B."/>
            <person name="Lipzen A."/>
            <person name="Chen C."/>
            <person name="Yanf M."/>
            <person name="Daum C."/>
            <person name="Ng V."/>
            <person name="Clum A."/>
            <person name="Steindorff A."/>
            <person name="Ohm R."/>
            <person name="Martin F."/>
            <person name="Silar P."/>
            <person name="Natvig D."/>
            <person name="Lalanne C."/>
            <person name="Gautier V."/>
            <person name="Ament-Velasquez S.L."/>
            <person name="Kruys A."/>
            <person name="Hutchinson M.I."/>
            <person name="Powell A.J."/>
            <person name="Barry K."/>
            <person name="Miller A.N."/>
            <person name="Grigoriev I.V."/>
            <person name="Debuchy R."/>
            <person name="Gladieux P."/>
            <person name="Thoren M.H."/>
            <person name="Johannesson H."/>
        </authorList>
    </citation>
    <scope>NUCLEOTIDE SEQUENCE</scope>
    <source>
        <strain evidence="4">CBS 314.62</strain>
    </source>
</reference>
<name>A0AAE0X3S6_9PEZI</name>
<dbReference type="InterPro" id="IPR036770">
    <property type="entry name" value="Ankyrin_rpt-contain_sf"/>
</dbReference>
<feature type="repeat" description="ANK" evidence="3">
    <location>
        <begin position="274"/>
        <end position="295"/>
    </location>
</feature>
<dbReference type="SMART" id="SM00248">
    <property type="entry name" value="ANK"/>
    <property type="match status" value="5"/>
</dbReference>
<dbReference type="Gene3D" id="1.25.40.20">
    <property type="entry name" value="Ankyrin repeat-containing domain"/>
    <property type="match status" value="2"/>
</dbReference>
<evidence type="ECO:0000256" key="3">
    <source>
        <dbReference type="PROSITE-ProRule" id="PRU00023"/>
    </source>
</evidence>
<dbReference type="Proteomes" id="UP001270362">
    <property type="component" value="Unassembled WGS sequence"/>
</dbReference>
<sequence length="368" mass="39141">MISLLLQHKADVNLRDADGNIPLHLAIIKRDAILCDIMLEPLSGAGFSVSNLQTAWKLAIEAGAGFIMTIMRAIQTKAQPLLLINNQEPASSALAALPEMKMLQLVLAADKTSSFTAEDLDFMLKLTNTTGPSSSTALVLGAGTTGATFPIPLGPSGLPSSKALTTWLSTSFAFSKLTSTTSEKVVVSALLLSNMDIARPDPQGYTALHLTLVHKCLSILKMLLKTPNVGVDVVYHRTSATALILATTHNFPEAIKLLLACPEAVEHVNHLDSSGRAALHYAVLKQNITIVRLLLACQRVEAALPAGDGRTALAYAALCAGKEMVQLLLSTGRFGNAQQVRDGYGKTALDWARLNICLEVAKILKEAG</sequence>
<evidence type="ECO:0000313" key="5">
    <source>
        <dbReference type="Proteomes" id="UP001270362"/>
    </source>
</evidence>
<protein>
    <submittedName>
        <fullName evidence="4">Ankyrin repeat-containing domain protein</fullName>
    </submittedName>
</protein>
<accession>A0AAE0X3S6</accession>
<dbReference type="Pfam" id="PF12796">
    <property type="entry name" value="Ank_2"/>
    <property type="match status" value="2"/>
</dbReference>
<dbReference type="AlphaFoldDB" id="A0AAE0X3S6"/>
<evidence type="ECO:0000256" key="2">
    <source>
        <dbReference type="ARBA" id="ARBA00023043"/>
    </source>
</evidence>
<keyword evidence="1" id="KW-0677">Repeat</keyword>
<dbReference type="PANTHER" id="PTHR24198">
    <property type="entry name" value="ANKYRIN REPEAT AND PROTEIN KINASE DOMAIN-CONTAINING PROTEIN"/>
    <property type="match status" value="1"/>
</dbReference>
<organism evidence="4 5">
    <name type="scientific">Podospora appendiculata</name>
    <dbReference type="NCBI Taxonomy" id="314037"/>
    <lineage>
        <taxon>Eukaryota</taxon>
        <taxon>Fungi</taxon>
        <taxon>Dikarya</taxon>
        <taxon>Ascomycota</taxon>
        <taxon>Pezizomycotina</taxon>
        <taxon>Sordariomycetes</taxon>
        <taxon>Sordariomycetidae</taxon>
        <taxon>Sordariales</taxon>
        <taxon>Podosporaceae</taxon>
        <taxon>Podospora</taxon>
    </lineage>
</organism>
<evidence type="ECO:0000313" key="4">
    <source>
        <dbReference type="EMBL" id="KAK3684240.1"/>
    </source>
</evidence>
<gene>
    <name evidence="4" type="ORF">B0T22DRAFT_484018</name>
</gene>
<dbReference type="SUPFAM" id="SSF48403">
    <property type="entry name" value="Ankyrin repeat"/>
    <property type="match status" value="2"/>
</dbReference>
<reference evidence="4" key="1">
    <citation type="journal article" date="2023" name="Mol. Phylogenet. Evol.">
        <title>Genome-scale phylogeny and comparative genomics of the fungal order Sordariales.</title>
        <authorList>
            <person name="Hensen N."/>
            <person name="Bonometti L."/>
            <person name="Westerberg I."/>
            <person name="Brannstrom I.O."/>
            <person name="Guillou S."/>
            <person name="Cros-Aarteil S."/>
            <person name="Calhoun S."/>
            <person name="Haridas S."/>
            <person name="Kuo A."/>
            <person name="Mondo S."/>
            <person name="Pangilinan J."/>
            <person name="Riley R."/>
            <person name="LaButti K."/>
            <person name="Andreopoulos B."/>
            <person name="Lipzen A."/>
            <person name="Chen C."/>
            <person name="Yan M."/>
            <person name="Daum C."/>
            <person name="Ng V."/>
            <person name="Clum A."/>
            <person name="Steindorff A."/>
            <person name="Ohm R.A."/>
            <person name="Martin F."/>
            <person name="Silar P."/>
            <person name="Natvig D.O."/>
            <person name="Lalanne C."/>
            <person name="Gautier V."/>
            <person name="Ament-Velasquez S.L."/>
            <person name="Kruys A."/>
            <person name="Hutchinson M.I."/>
            <person name="Powell A.J."/>
            <person name="Barry K."/>
            <person name="Miller A.N."/>
            <person name="Grigoriev I.V."/>
            <person name="Debuchy R."/>
            <person name="Gladieux P."/>
            <person name="Hiltunen Thoren M."/>
            <person name="Johannesson H."/>
        </authorList>
    </citation>
    <scope>NUCLEOTIDE SEQUENCE</scope>
    <source>
        <strain evidence="4">CBS 314.62</strain>
    </source>
</reference>
<dbReference type="PROSITE" id="PS50088">
    <property type="entry name" value="ANK_REPEAT"/>
    <property type="match status" value="1"/>
</dbReference>
<keyword evidence="2 3" id="KW-0040">ANK repeat</keyword>
<evidence type="ECO:0000256" key="1">
    <source>
        <dbReference type="ARBA" id="ARBA00022737"/>
    </source>
</evidence>
<dbReference type="InterPro" id="IPR002110">
    <property type="entry name" value="Ankyrin_rpt"/>
</dbReference>
<proteinExistence type="predicted"/>
<dbReference type="PANTHER" id="PTHR24198:SF165">
    <property type="entry name" value="ANKYRIN REPEAT-CONTAINING PROTEIN-RELATED"/>
    <property type="match status" value="1"/>
</dbReference>
<dbReference type="EMBL" id="JAULSO010000004">
    <property type="protein sequence ID" value="KAK3684240.1"/>
    <property type="molecule type" value="Genomic_DNA"/>
</dbReference>
<comment type="caution">
    <text evidence="4">The sequence shown here is derived from an EMBL/GenBank/DDBJ whole genome shotgun (WGS) entry which is preliminary data.</text>
</comment>